<dbReference type="AlphaFoldDB" id="A0AAD4HHU7"/>
<name>A0AAD4HHU7_9AGAM</name>
<dbReference type="InterPro" id="IPR006073">
    <property type="entry name" value="GTP-bd"/>
</dbReference>
<comment type="caution">
    <text evidence="2">The sequence shown here is derived from an EMBL/GenBank/DDBJ whole genome shotgun (WGS) entry which is preliminary data.</text>
</comment>
<dbReference type="SUPFAM" id="SSF52540">
    <property type="entry name" value="P-loop containing nucleoside triphosphate hydrolases"/>
    <property type="match status" value="1"/>
</dbReference>
<dbReference type="GO" id="GO:0005525">
    <property type="term" value="F:GTP binding"/>
    <property type="evidence" value="ECO:0007669"/>
    <property type="project" value="InterPro"/>
</dbReference>
<dbReference type="CDD" id="cd00882">
    <property type="entry name" value="Ras_like_GTPase"/>
    <property type="match status" value="1"/>
</dbReference>
<reference evidence="2" key="1">
    <citation type="journal article" date="2020" name="New Phytol.">
        <title>Comparative genomics reveals dynamic genome evolution in host specialist ectomycorrhizal fungi.</title>
        <authorList>
            <person name="Lofgren L.A."/>
            <person name="Nguyen N.H."/>
            <person name="Vilgalys R."/>
            <person name="Ruytinx J."/>
            <person name="Liao H.L."/>
            <person name="Branco S."/>
            <person name="Kuo A."/>
            <person name="LaButti K."/>
            <person name="Lipzen A."/>
            <person name="Andreopoulos W."/>
            <person name="Pangilinan J."/>
            <person name="Riley R."/>
            <person name="Hundley H."/>
            <person name="Na H."/>
            <person name="Barry K."/>
            <person name="Grigoriev I.V."/>
            <person name="Stajich J.E."/>
            <person name="Kennedy P.G."/>
        </authorList>
    </citation>
    <scope>NUCLEOTIDE SEQUENCE</scope>
    <source>
        <strain evidence="2">FC203</strain>
    </source>
</reference>
<feature type="non-terminal residue" evidence="2">
    <location>
        <position position="125"/>
    </location>
</feature>
<protein>
    <submittedName>
        <fullName evidence="2">P-loop containing nucleoside triphosphate hydrolase protein</fullName>
    </submittedName>
</protein>
<keyword evidence="2" id="KW-0378">Hydrolase</keyword>
<sequence>GESGVGKSSLINLIMGRDVAETSPDALSCTITHAAYDATISGQYFRLWDTAGLNEGSEGKAPAAAAARNLALFLGGLNKGDGVHLCIACAEHEPQRLREHYQTFSSAIGDSKVPIVIVATCLEDW</sequence>
<dbReference type="InterPro" id="IPR027417">
    <property type="entry name" value="P-loop_NTPase"/>
</dbReference>
<evidence type="ECO:0000313" key="2">
    <source>
        <dbReference type="EMBL" id="KAG1896039.1"/>
    </source>
</evidence>
<keyword evidence="3" id="KW-1185">Reference proteome</keyword>
<dbReference type="EMBL" id="JABBWK010000059">
    <property type="protein sequence ID" value="KAG1896039.1"/>
    <property type="molecule type" value="Genomic_DNA"/>
</dbReference>
<proteinExistence type="predicted"/>
<gene>
    <name evidence="2" type="ORF">F5891DRAFT_959266</name>
</gene>
<feature type="domain" description="G" evidence="1">
    <location>
        <begin position="1"/>
        <end position="119"/>
    </location>
</feature>
<evidence type="ECO:0000259" key="1">
    <source>
        <dbReference type="Pfam" id="PF01926"/>
    </source>
</evidence>
<dbReference type="RefSeq" id="XP_041221615.1">
    <property type="nucleotide sequence ID" value="XM_041375639.1"/>
</dbReference>
<dbReference type="Pfam" id="PF01926">
    <property type="entry name" value="MMR_HSR1"/>
    <property type="match status" value="1"/>
</dbReference>
<dbReference type="Proteomes" id="UP001195769">
    <property type="component" value="Unassembled WGS sequence"/>
</dbReference>
<dbReference type="GO" id="GO:0016787">
    <property type="term" value="F:hydrolase activity"/>
    <property type="evidence" value="ECO:0007669"/>
    <property type="project" value="UniProtKB-KW"/>
</dbReference>
<organism evidence="2 3">
    <name type="scientific">Suillus fuscotomentosus</name>
    <dbReference type="NCBI Taxonomy" id="1912939"/>
    <lineage>
        <taxon>Eukaryota</taxon>
        <taxon>Fungi</taxon>
        <taxon>Dikarya</taxon>
        <taxon>Basidiomycota</taxon>
        <taxon>Agaricomycotina</taxon>
        <taxon>Agaricomycetes</taxon>
        <taxon>Agaricomycetidae</taxon>
        <taxon>Boletales</taxon>
        <taxon>Suillineae</taxon>
        <taxon>Suillaceae</taxon>
        <taxon>Suillus</taxon>
    </lineage>
</organism>
<evidence type="ECO:0000313" key="3">
    <source>
        <dbReference type="Proteomes" id="UP001195769"/>
    </source>
</evidence>
<dbReference type="GeneID" id="64669937"/>
<dbReference type="Gene3D" id="3.40.50.300">
    <property type="entry name" value="P-loop containing nucleotide triphosphate hydrolases"/>
    <property type="match status" value="1"/>
</dbReference>
<accession>A0AAD4HHU7</accession>